<comment type="caution">
    <text evidence="2">The sequence shown here is derived from an EMBL/GenBank/DDBJ whole genome shotgun (WGS) entry which is preliminary data.</text>
</comment>
<evidence type="ECO:0000256" key="1">
    <source>
        <dbReference type="SAM" id="Phobius"/>
    </source>
</evidence>
<evidence type="ECO:0000313" key="3">
    <source>
        <dbReference type="Proteomes" id="UP000606786"/>
    </source>
</evidence>
<organism evidence="2 3">
    <name type="scientific">Ceratitis capitata</name>
    <name type="common">Mediterranean fruit fly</name>
    <name type="synonym">Tephritis capitata</name>
    <dbReference type="NCBI Taxonomy" id="7213"/>
    <lineage>
        <taxon>Eukaryota</taxon>
        <taxon>Metazoa</taxon>
        <taxon>Ecdysozoa</taxon>
        <taxon>Arthropoda</taxon>
        <taxon>Hexapoda</taxon>
        <taxon>Insecta</taxon>
        <taxon>Pterygota</taxon>
        <taxon>Neoptera</taxon>
        <taxon>Endopterygota</taxon>
        <taxon>Diptera</taxon>
        <taxon>Brachycera</taxon>
        <taxon>Muscomorpha</taxon>
        <taxon>Tephritoidea</taxon>
        <taxon>Tephritidae</taxon>
        <taxon>Ceratitis</taxon>
        <taxon>Ceratitis</taxon>
    </lineage>
</organism>
<keyword evidence="1" id="KW-0812">Transmembrane</keyword>
<reference evidence="2" key="1">
    <citation type="submission" date="2020-11" db="EMBL/GenBank/DDBJ databases">
        <authorList>
            <person name="Whitehead M."/>
        </authorList>
    </citation>
    <scope>NUCLEOTIDE SEQUENCE</scope>
    <source>
        <strain evidence="2">EGII</strain>
    </source>
</reference>
<evidence type="ECO:0000313" key="2">
    <source>
        <dbReference type="EMBL" id="CAD6997981.1"/>
    </source>
</evidence>
<dbReference type="Proteomes" id="UP000606786">
    <property type="component" value="Unassembled WGS sequence"/>
</dbReference>
<dbReference type="EMBL" id="CAJHJT010000012">
    <property type="protein sequence ID" value="CAD6997981.1"/>
    <property type="molecule type" value="Genomic_DNA"/>
</dbReference>
<sequence length="116" mass="13257">MCVYNDDYNRNSNNRQIFLKYCSLLSTSICMRIHVYMYVCPPYRHKTNWNFRTICNCNFALYTIYNFGHKSMSNKFAQTSQCPVLIVVVAVVVGVVGVVAAIRSVLSTFLLLGLPL</sequence>
<name>A0A811UGR5_CERCA</name>
<proteinExistence type="predicted"/>
<dbReference type="AlphaFoldDB" id="A0A811UGR5"/>
<gene>
    <name evidence="2" type="ORF">CCAP1982_LOCUS6597</name>
</gene>
<protein>
    <submittedName>
        <fullName evidence="2">(Mediterranean fruit fly) hypothetical protein</fullName>
    </submittedName>
</protein>
<keyword evidence="1" id="KW-1133">Transmembrane helix</keyword>
<feature type="transmembrane region" description="Helical" evidence="1">
    <location>
        <begin position="84"/>
        <end position="106"/>
    </location>
</feature>
<keyword evidence="3" id="KW-1185">Reference proteome</keyword>
<accession>A0A811UGR5</accession>
<keyword evidence="1" id="KW-0472">Membrane</keyword>